<dbReference type="AlphaFoldDB" id="A0A225WK37"/>
<proteinExistence type="predicted"/>
<name>A0A225WK37_9STRA</name>
<protein>
    <submittedName>
        <fullName evidence="1">Uncharacterized protein</fullName>
    </submittedName>
</protein>
<evidence type="ECO:0000313" key="1">
    <source>
        <dbReference type="EMBL" id="OWZ17608.1"/>
    </source>
</evidence>
<dbReference type="OrthoDB" id="107765at2759"/>
<organism evidence="1 2">
    <name type="scientific">Phytophthora megakarya</name>
    <dbReference type="NCBI Taxonomy" id="4795"/>
    <lineage>
        <taxon>Eukaryota</taxon>
        <taxon>Sar</taxon>
        <taxon>Stramenopiles</taxon>
        <taxon>Oomycota</taxon>
        <taxon>Peronosporomycetes</taxon>
        <taxon>Peronosporales</taxon>
        <taxon>Peronosporaceae</taxon>
        <taxon>Phytophthora</taxon>
    </lineage>
</organism>
<accession>A0A225WK37</accession>
<sequence length="300" mass="33687">MKAWLVKHYPDASEADTNELRVPLPKDAVFAFSGHICSPAHSCDRDEVDSKDASCVSLSASCVWGYSRCVSYLKKRGLTKINEGKHQLKTIGYELLELKLMTIAPTKKGQSWATVLFGWSYFVLMWNLMSRSESVDGIMLQHIEWIDDALVIEEQGHKGDQTGAEKFCKHVYANSLAKLKDRYIHFGERAGQLCGRMITGLPFHSEQFGALFLFFLGSVIHHEQYLRATLSPTHPIFNARAFSSNQRLTAIFANTFLFEESARLAIARELGAMAKARAVASTSSFFPRDRGSCSQLFCQI</sequence>
<reference evidence="2" key="1">
    <citation type="submission" date="2017-03" db="EMBL/GenBank/DDBJ databases">
        <title>Phytopthora megakarya and P. palmivora, two closely related causual agents of cacao black pod achieved similar genome size and gene model numbers by different mechanisms.</title>
        <authorList>
            <person name="Ali S."/>
            <person name="Shao J."/>
            <person name="Larry D.J."/>
            <person name="Kronmiller B."/>
            <person name="Shen D."/>
            <person name="Strem M.D."/>
            <person name="Melnick R.L."/>
            <person name="Guiltinan M.J."/>
            <person name="Tyler B.M."/>
            <person name="Meinhardt L.W."/>
            <person name="Bailey B.A."/>
        </authorList>
    </citation>
    <scope>NUCLEOTIDE SEQUENCE [LARGE SCALE GENOMIC DNA]</scope>
    <source>
        <strain evidence="2">zdho120</strain>
    </source>
</reference>
<evidence type="ECO:0000313" key="2">
    <source>
        <dbReference type="Proteomes" id="UP000198211"/>
    </source>
</evidence>
<dbReference type="EMBL" id="NBNE01000726">
    <property type="protein sequence ID" value="OWZ17608.1"/>
    <property type="molecule type" value="Genomic_DNA"/>
</dbReference>
<keyword evidence="2" id="KW-1185">Reference proteome</keyword>
<gene>
    <name evidence="1" type="ORF">PHMEG_0008431</name>
</gene>
<dbReference type="Proteomes" id="UP000198211">
    <property type="component" value="Unassembled WGS sequence"/>
</dbReference>
<comment type="caution">
    <text evidence="1">The sequence shown here is derived from an EMBL/GenBank/DDBJ whole genome shotgun (WGS) entry which is preliminary data.</text>
</comment>